<dbReference type="Gene3D" id="3.30.70.3290">
    <property type="match status" value="1"/>
</dbReference>
<dbReference type="Pfam" id="PF16197">
    <property type="entry name" value="KAsynt_C_assoc"/>
    <property type="match status" value="1"/>
</dbReference>
<dbReference type="GO" id="GO:0006633">
    <property type="term" value="P:fatty acid biosynthetic process"/>
    <property type="evidence" value="ECO:0007669"/>
    <property type="project" value="TreeGrafter"/>
</dbReference>
<dbReference type="SMART" id="SM00825">
    <property type="entry name" value="PKS_KS"/>
    <property type="match status" value="1"/>
</dbReference>
<dbReference type="PANTHER" id="PTHR43775:SF51">
    <property type="entry name" value="INACTIVE PHENOLPHTHIOCEROL SYNTHESIS POLYKETIDE SYNTHASE TYPE I PKS1-RELATED"/>
    <property type="match status" value="1"/>
</dbReference>
<reference evidence="3 4" key="1">
    <citation type="submission" date="2020-03" db="EMBL/GenBank/DDBJ databases">
        <title>Whole genome shotgun sequence of Phytohabitans houttuyneae NBRC 108639.</title>
        <authorList>
            <person name="Komaki H."/>
            <person name="Tamura T."/>
        </authorList>
    </citation>
    <scope>NUCLEOTIDE SEQUENCE [LARGE SCALE GENOMIC DNA]</scope>
    <source>
        <strain evidence="3 4">NBRC 108639</strain>
    </source>
</reference>
<name>A0A6V8K6F7_9ACTN</name>
<evidence type="ECO:0000313" key="3">
    <source>
        <dbReference type="EMBL" id="GFJ80782.1"/>
    </source>
</evidence>
<dbReference type="Pfam" id="PF00698">
    <property type="entry name" value="Acyl_transf_1"/>
    <property type="match status" value="1"/>
</dbReference>
<dbReference type="EMBL" id="BLPF01000002">
    <property type="protein sequence ID" value="GFJ80782.1"/>
    <property type="molecule type" value="Genomic_DNA"/>
</dbReference>
<dbReference type="InterPro" id="IPR016039">
    <property type="entry name" value="Thiolase-like"/>
</dbReference>
<comment type="caution">
    <text evidence="3">The sequence shown here is derived from an EMBL/GenBank/DDBJ whole genome shotgun (WGS) entry which is preliminary data.</text>
</comment>
<protein>
    <recommendedName>
        <fullName evidence="2">Ketosynthase family 3 (KS3) domain-containing protein</fullName>
    </recommendedName>
</protein>
<dbReference type="InterPro" id="IPR016035">
    <property type="entry name" value="Acyl_Trfase/lysoPLipase"/>
</dbReference>
<dbReference type="SUPFAM" id="SSF52151">
    <property type="entry name" value="FabD/lysophospholipase-like"/>
    <property type="match status" value="1"/>
</dbReference>
<evidence type="ECO:0000313" key="4">
    <source>
        <dbReference type="Proteomes" id="UP000482800"/>
    </source>
</evidence>
<dbReference type="InterPro" id="IPR020841">
    <property type="entry name" value="PKS_Beta-ketoAc_synthase_dom"/>
</dbReference>
<gene>
    <name evidence="3" type="ORF">Phou_049620</name>
</gene>
<dbReference type="InterPro" id="IPR014043">
    <property type="entry name" value="Acyl_transferase_dom"/>
</dbReference>
<accession>A0A6V8K6F7</accession>
<dbReference type="CDD" id="cd00833">
    <property type="entry name" value="PKS"/>
    <property type="match status" value="1"/>
</dbReference>
<dbReference type="SMART" id="SM00827">
    <property type="entry name" value="PKS_AT"/>
    <property type="match status" value="1"/>
</dbReference>
<keyword evidence="1" id="KW-0808">Transferase</keyword>
<dbReference type="PANTHER" id="PTHR43775">
    <property type="entry name" value="FATTY ACID SYNTHASE"/>
    <property type="match status" value="1"/>
</dbReference>
<dbReference type="PROSITE" id="PS52004">
    <property type="entry name" value="KS3_2"/>
    <property type="match status" value="1"/>
</dbReference>
<dbReference type="Gene3D" id="3.40.366.10">
    <property type="entry name" value="Malonyl-Coenzyme A Acyl Carrier Protein, domain 2"/>
    <property type="match status" value="1"/>
</dbReference>
<dbReference type="GO" id="GO:0004312">
    <property type="term" value="F:fatty acid synthase activity"/>
    <property type="evidence" value="ECO:0007669"/>
    <property type="project" value="TreeGrafter"/>
</dbReference>
<sequence length="370" mass="40224">MDVVEAHGTGTTLGDPIEAQAIIATYGQGRSDDRPLWLGSVKSNIGHTQGAAGVAGIIKIAMAMRHGELPATLHVDAPTPHVDWEAGGTRLLTEPQPWKVNGKPRRAGISSFGASGTNAHVVIEEAPEAEEAAVPAPYDGAVLPWILSGRSEVAVRAQAASLAAAVEDSDPLSVGWSLLTSRSTLDWRAVVVGAGREELLAGLDSVVVPGRVVAGDRGPVLVFPGQGSQWLGMGVELLDQSPVFAARMVECGRALSSYVDWSLVEVLRGGERLDRVDVVQPVLWAVMVSLAEVWRSYGVTPAAVVGHSQGRSRRRVWPVRCPWMTGRGWWRCGVGRCGRLRVVGRWRRWRFRRRKPLGCWPTFPRWVWRR</sequence>
<evidence type="ECO:0000259" key="2">
    <source>
        <dbReference type="PROSITE" id="PS52004"/>
    </source>
</evidence>
<dbReference type="Gene3D" id="3.40.47.10">
    <property type="match status" value="1"/>
</dbReference>
<reference evidence="3 4" key="2">
    <citation type="submission" date="2020-03" db="EMBL/GenBank/DDBJ databases">
        <authorList>
            <person name="Ichikawa N."/>
            <person name="Kimura A."/>
            <person name="Kitahashi Y."/>
            <person name="Uohara A."/>
        </authorList>
    </citation>
    <scope>NUCLEOTIDE SEQUENCE [LARGE SCALE GENOMIC DNA]</scope>
    <source>
        <strain evidence="3 4">NBRC 108639</strain>
    </source>
</reference>
<dbReference type="InterPro" id="IPR014031">
    <property type="entry name" value="Ketoacyl_synth_C"/>
</dbReference>
<dbReference type="InterPro" id="IPR032821">
    <property type="entry name" value="PKS_assoc"/>
</dbReference>
<dbReference type="SUPFAM" id="SSF53901">
    <property type="entry name" value="Thiolase-like"/>
    <property type="match status" value="1"/>
</dbReference>
<feature type="domain" description="Ketosynthase family 3 (KS3)" evidence="2">
    <location>
        <begin position="1"/>
        <end position="125"/>
    </location>
</feature>
<dbReference type="AlphaFoldDB" id="A0A6V8K6F7"/>
<dbReference type="Pfam" id="PF02801">
    <property type="entry name" value="Ketoacyl-synt_C"/>
    <property type="match status" value="1"/>
</dbReference>
<dbReference type="Proteomes" id="UP000482800">
    <property type="component" value="Unassembled WGS sequence"/>
</dbReference>
<dbReference type="InterPro" id="IPR050091">
    <property type="entry name" value="PKS_NRPS_Biosynth_Enz"/>
</dbReference>
<evidence type="ECO:0000256" key="1">
    <source>
        <dbReference type="ARBA" id="ARBA00022679"/>
    </source>
</evidence>
<keyword evidence="4" id="KW-1185">Reference proteome</keyword>
<organism evidence="3 4">
    <name type="scientific">Phytohabitans houttuyneae</name>
    <dbReference type="NCBI Taxonomy" id="1076126"/>
    <lineage>
        <taxon>Bacteria</taxon>
        <taxon>Bacillati</taxon>
        <taxon>Actinomycetota</taxon>
        <taxon>Actinomycetes</taxon>
        <taxon>Micromonosporales</taxon>
        <taxon>Micromonosporaceae</taxon>
    </lineage>
</organism>
<proteinExistence type="predicted"/>
<dbReference type="InterPro" id="IPR001227">
    <property type="entry name" value="Ac_transferase_dom_sf"/>
</dbReference>